<gene>
    <name evidence="3" type="ORF">CCAX7_52210</name>
</gene>
<feature type="region of interest" description="Disordered" evidence="1">
    <location>
        <begin position="70"/>
        <end position="93"/>
    </location>
</feature>
<evidence type="ECO:0000313" key="4">
    <source>
        <dbReference type="Proteomes" id="UP000287394"/>
    </source>
</evidence>
<proteinExistence type="predicted"/>
<organism evidence="3 4">
    <name type="scientific">Capsulimonas corticalis</name>
    <dbReference type="NCBI Taxonomy" id="2219043"/>
    <lineage>
        <taxon>Bacteria</taxon>
        <taxon>Bacillati</taxon>
        <taxon>Armatimonadota</taxon>
        <taxon>Armatimonadia</taxon>
        <taxon>Capsulimonadales</taxon>
        <taxon>Capsulimonadaceae</taxon>
        <taxon>Capsulimonas</taxon>
    </lineage>
</organism>
<dbReference type="KEGG" id="ccot:CCAX7_52210"/>
<keyword evidence="2" id="KW-0472">Membrane</keyword>
<sequence>MPDNKDDSFLGGGIKFNSAGAGAPTDIEPVAEVTPQGIQPHQIKAAIIVAVVAVLLVALFVISIVGLGGTEPTQRHHSGAPTLQKPEQNDKTF</sequence>
<dbReference type="AlphaFoldDB" id="A0A402CP54"/>
<dbReference type="EMBL" id="AP025739">
    <property type="protein sequence ID" value="BDI33170.1"/>
    <property type="molecule type" value="Genomic_DNA"/>
</dbReference>
<keyword evidence="2" id="KW-0812">Transmembrane</keyword>
<name>A0A402CP54_9BACT</name>
<keyword evidence="4" id="KW-1185">Reference proteome</keyword>
<dbReference type="Proteomes" id="UP000287394">
    <property type="component" value="Chromosome"/>
</dbReference>
<keyword evidence="2" id="KW-1133">Transmembrane helix</keyword>
<evidence type="ECO:0000256" key="1">
    <source>
        <dbReference type="SAM" id="MobiDB-lite"/>
    </source>
</evidence>
<dbReference type="RefSeq" id="WP_119319163.1">
    <property type="nucleotide sequence ID" value="NZ_AP025739.1"/>
</dbReference>
<evidence type="ECO:0000313" key="3">
    <source>
        <dbReference type="EMBL" id="BDI33170.1"/>
    </source>
</evidence>
<protein>
    <submittedName>
        <fullName evidence="3">Uncharacterized protein</fullName>
    </submittedName>
</protein>
<reference evidence="3 4" key="1">
    <citation type="journal article" date="2019" name="Int. J. Syst. Evol. Microbiol.">
        <title>Capsulimonas corticalis gen. nov., sp. nov., an aerobic capsulated bacterium, of a novel bacterial order, Capsulimonadales ord. nov., of the class Armatimonadia of the phylum Armatimonadetes.</title>
        <authorList>
            <person name="Li J."/>
            <person name="Kudo C."/>
            <person name="Tonouchi A."/>
        </authorList>
    </citation>
    <scope>NUCLEOTIDE SEQUENCE [LARGE SCALE GENOMIC DNA]</scope>
    <source>
        <strain evidence="3 4">AX-7</strain>
    </source>
</reference>
<feature type="transmembrane region" description="Helical" evidence="2">
    <location>
        <begin position="45"/>
        <end position="67"/>
    </location>
</feature>
<evidence type="ECO:0000256" key="2">
    <source>
        <dbReference type="SAM" id="Phobius"/>
    </source>
</evidence>
<accession>A0A402CP54</accession>